<dbReference type="GO" id="GO:0005737">
    <property type="term" value="C:cytoplasm"/>
    <property type="evidence" value="ECO:0007669"/>
    <property type="project" value="TreeGrafter"/>
</dbReference>
<organism evidence="2 3">
    <name type="scientific">Pisolithus tinctorius Marx 270</name>
    <dbReference type="NCBI Taxonomy" id="870435"/>
    <lineage>
        <taxon>Eukaryota</taxon>
        <taxon>Fungi</taxon>
        <taxon>Dikarya</taxon>
        <taxon>Basidiomycota</taxon>
        <taxon>Agaricomycotina</taxon>
        <taxon>Agaricomycetes</taxon>
        <taxon>Agaricomycetidae</taxon>
        <taxon>Boletales</taxon>
        <taxon>Sclerodermatineae</taxon>
        <taxon>Pisolithaceae</taxon>
        <taxon>Pisolithus</taxon>
    </lineage>
</organism>
<evidence type="ECO:0000313" key="2">
    <source>
        <dbReference type="EMBL" id="KIO04472.1"/>
    </source>
</evidence>
<evidence type="ECO:0000313" key="3">
    <source>
        <dbReference type="Proteomes" id="UP000054217"/>
    </source>
</evidence>
<dbReference type="CDD" id="cd00882">
    <property type="entry name" value="Ras_like_GTPase"/>
    <property type="match status" value="2"/>
</dbReference>
<dbReference type="GO" id="GO:0002098">
    <property type="term" value="P:tRNA wobble uridine modification"/>
    <property type="evidence" value="ECO:0007669"/>
    <property type="project" value="TreeGrafter"/>
</dbReference>
<dbReference type="SUPFAM" id="SSF52540">
    <property type="entry name" value="P-loop containing nucleoside triphosphate hydrolases"/>
    <property type="match status" value="2"/>
</dbReference>
<protein>
    <recommendedName>
        <fullName evidence="1">G domain-containing protein</fullName>
    </recommendedName>
</protein>
<reference evidence="3" key="2">
    <citation type="submission" date="2015-01" db="EMBL/GenBank/DDBJ databases">
        <title>Evolutionary Origins and Diversification of the Mycorrhizal Mutualists.</title>
        <authorList>
            <consortium name="DOE Joint Genome Institute"/>
            <consortium name="Mycorrhizal Genomics Consortium"/>
            <person name="Kohler A."/>
            <person name="Kuo A."/>
            <person name="Nagy L.G."/>
            <person name="Floudas D."/>
            <person name="Copeland A."/>
            <person name="Barry K.W."/>
            <person name="Cichocki N."/>
            <person name="Veneault-Fourrey C."/>
            <person name="LaButti K."/>
            <person name="Lindquist E.A."/>
            <person name="Lipzen A."/>
            <person name="Lundell T."/>
            <person name="Morin E."/>
            <person name="Murat C."/>
            <person name="Riley R."/>
            <person name="Ohm R."/>
            <person name="Sun H."/>
            <person name="Tunlid A."/>
            <person name="Henrissat B."/>
            <person name="Grigoriev I.V."/>
            <person name="Hibbett D.S."/>
            <person name="Martin F."/>
        </authorList>
    </citation>
    <scope>NUCLEOTIDE SEQUENCE [LARGE SCALE GENOMIC DNA]</scope>
    <source>
        <strain evidence="3">Marx 270</strain>
    </source>
</reference>
<dbReference type="PANTHER" id="PTHR42714">
    <property type="entry name" value="TRNA MODIFICATION GTPASE GTPBP3"/>
    <property type="match status" value="1"/>
</dbReference>
<dbReference type="InterPro" id="IPR006073">
    <property type="entry name" value="GTP-bd"/>
</dbReference>
<dbReference type="GO" id="GO:0005525">
    <property type="term" value="F:GTP binding"/>
    <property type="evidence" value="ECO:0007669"/>
    <property type="project" value="InterPro"/>
</dbReference>
<dbReference type="Proteomes" id="UP000054217">
    <property type="component" value="Unassembled WGS sequence"/>
</dbReference>
<gene>
    <name evidence="2" type="ORF">M404DRAFT_551291</name>
</gene>
<name>A0A0C3K4I0_PISTI</name>
<keyword evidence="3" id="KW-1185">Reference proteome</keyword>
<dbReference type="AlphaFoldDB" id="A0A0C3K4I0"/>
<accession>A0A0C3K4I0</accession>
<dbReference type="STRING" id="870435.A0A0C3K4I0"/>
<dbReference type="GO" id="GO:0030488">
    <property type="term" value="P:tRNA methylation"/>
    <property type="evidence" value="ECO:0007669"/>
    <property type="project" value="TreeGrafter"/>
</dbReference>
<feature type="domain" description="G" evidence="1">
    <location>
        <begin position="241"/>
        <end position="364"/>
    </location>
</feature>
<dbReference type="Pfam" id="PF01926">
    <property type="entry name" value="MMR_HSR1"/>
    <property type="match status" value="2"/>
</dbReference>
<feature type="domain" description="G" evidence="1">
    <location>
        <begin position="5"/>
        <end position="113"/>
    </location>
</feature>
<dbReference type="Gene3D" id="3.40.50.300">
    <property type="entry name" value="P-loop containing nucleotide triphosphate hydrolases"/>
    <property type="match status" value="2"/>
</dbReference>
<dbReference type="HOGENOM" id="CLU_032838_0_0_1"/>
<proteinExistence type="predicted"/>
<evidence type="ECO:0000259" key="1">
    <source>
        <dbReference type="Pfam" id="PF01926"/>
    </source>
</evidence>
<dbReference type="InParanoid" id="A0A0C3K4I0"/>
<dbReference type="PANTHER" id="PTHR42714:SF2">
    <property type="entry name" value="TRNA MODIFICATION GTPASE GTPBP3, MITOCHONDRIAL"/>
    <property type="match status" value="1"/>
</dbReference>
<reference evidence="2 3" key="1">
    <citation type="submission" date="2014-04" db="EMBL/GenBank/DDBJ databases">
        <authorList>
            <consortium name="DOE Joint Genome Institute"/>
            <person name="Kuo A."/>
            <person name="Kohler A."/>
            <person name="Costa M.D."/>
            <person name="Nagy L.G."/>
            <person name="Floudas D."/>
            <person name="Copeland A."/>
            <person name="Barry K.W."/>
            <person name="Cichocki N."/>
            <person name="Veneault-Fourrey C."/>
            <person name="LaButti K."/>
            <person name="Lindquist E.A."/>
            <person name="Lipzen A."/>
            <person name="Lundell T."/>
            <person name="Morin E."/>
            <person name="Murat C."/>
            <person name="Sun H."/>
            <person name="Tunlid A."/>
            <person name="Henrissat B."/>
            <person name="Grigoriev I.V."/>
            <person name="Hibbett D.S."/>
            <person name="Martin F."/>
            <person name="Nordberg H.P."/>
            <person name="Cantor M.N."/>
            <person name="Hua S.X."/>
        </authorList>
    </citation>
    <scope>NUCLEOTIDE SEQUENCE [LARGE SCALE GENOMIC DNA]</scope>
    <source>
        <strain evidence="2 3">Marx 270</strain>
    </source>
</reference>
<dbReference type="InterPro" id="IPR027417">
    <property type="entry name" value="P-loop_NTPase"/>
</dbReference>
<dbReference type="EMBL" id="KN831971">
    <property type="protein sequence ID" value="KIO04472.1"/>
    <property type="molecule type" value="Genomic_DNA"/>
</dbReference>
<dbReference type="OrthoDB" id="8954335at2759"/>
<sequence>MSLNIVVVGETGAGKSSVINLLADKELAPESSDADTCTEDFTPYPFEVNSTEVCMYDTTGFGPAQRGSLDRLAPYEKACKLIQSLKSKINLVFLCTNKDKLNPTTQHVYHLFHDFFFDGTVPIVLVATYRERESSLDDWWRRNSGDIDNSGLQFAGHACVTALRSQGPGFDLRYQQSRNALIQLLGTATAQGDVILSKPTQPLLDRLAGANETLTKKCGLSTEEAELLTGKVRLILRIPNIVLFGESGAGKSSVINLIAGYRLAKVSSKARGCTLDSTEYRLIANESHLRIFDTVGMNNPTVKQKEYLSDIKKAHELIRGLNRAGGVDLLLFCIHGGRLNDTHLSNYRLFQEYLCEKKVPVAAVVTHLEGQPNMDEWWTENEPDIRELGIDFVGHACVTAIDKDNDLFKNNSPLLEDKLRVSRETLLDLLKTHVQESGTPFVMEADTWLSLFLKRMGILISGGGNLPKDVAIRRMLVEECNMSAERADDVLAKLRPPNRWKFWGKLN</sequence>